<dbReference type="PANTHER" id="PTHR45661:SF3">
    <property type="entry name" value="IG-LIKE DOMAIN-CONTAINING PROTEIN"/>
    <property type="match status" value="1"/>
</dbReference>
<reference evidence="3 4" key="1">
    <citation type="submission" date="2016-10" db="EMBL/GenBank/DDBJ databases">
        <authorList>
            <person name="de Groot N.N."/>
        </authorList>
    </citation>
    <scope>NUCLEOTIDE SEQUENCE [LARGE SCALE GENOMIC DNA]</scope>
    <source>
        <strain evidence="3 4">AR67</strain>
    </source>
</reference>
<dbReference type="Pfam" id="PF00404">
    <property type="entry name" value="Dockerin_1"/>
    <property type="match status" value="1"/>
</dbReference>
<dbReference type="InterPro" id="IPR026906">
    <property type="entry name" value="LRR_5"/>
</dbReference>
<feature type="chain" id="PRO_5039011437" evidence="1">
    <location>
        <begin position="21"/>
        <end position="792"/>
    </location>
</feature>
<evidence type="ECO:0000313" key="3">
    <source>
        <dbReference type="EMBL" id="SFD27847.1"/>
    </source>
</evidence>
<dbReference type="InterPro" id="IPR036439">
    <property type="entry name" value="Dockerin_dom_sf"/>
</dbReference>
<proteinExistence type="predicted"/>
<dbReference type="InterPro" id="IPR053139">
    <property type="entry name" value="Surface_bspA-like"/>
</dbReference>
<dbReference type="GO" id="GO:0004553">
    <property type="term" value="F:hydrolase activity, hydrolyzing O-glycosyl compounds"/>
    <property type="evidence" value="ECO:0007669"/>
    <property type="project" value="InterPro"/>
</dbReference>
<feature type="signal peptide" evidence="1">
    <location>
        <begin position="1"/>
        <end position="20"/>
    </location>
</feature>
<name>A0A1I1R0U1_RUMAL</name>
<sequence length="792" mass="85359">MKRAAAVIAALMLVTSTAVCLPKGTAAPFTEITASAETYGDFEYQVLGDGNISILKYNGNADKVSIPASINGKRVVSIGEYAFYMHNNITDITIPDTVLNIGSFAFSNCRSLNNIDIPDSVVSINIYAFYLCSGLTSVSIPASVASIGNFSFYGCTSLTNISVSKDNPYYSAVDGVLFNKDKTVIISYPAGKTSDVYSIPSGVVEIGNGAFAESRNLKTVIIPKGVSNIGSYAFCSCSGLTVAKLPDSIIGIDKYAFNGCSKLAGINIPEGVNSIGSFAFQGTALTSVSIPDSVTSIGDNAFDNKKTVQGESLRMICCKGTAGEKYAMDSNIAYETVYRDISEADITVNPSAYVYDGTAKNPSVTVKKYGEELTLDTDYIVMVSDNIEIGTATVTVVGKGNFSGTKEAYFEIKDPAKPADNKCGDQLTWEFSTDGTLTISGKGDMYNYELGDMPWSKDSDKIKKVVIGEGVESICCYAFSNLEELVSVELSDSLRIIDDYAFCNDRKLSSVNNISPSLEVIGCYAFDKTAWLEAKRSEDPMVIVNGVLIDGAGCKGKVKVPEGTKIISAYSFSGNSAITSVELPNDTKYIRQCAFKDCTSLTDIYIDKNVVLIYDDAFSGCSNDLTIHALKHSYAEMYAFNNKINYAQMTYDFCTCLIILPQDVYVYAGKPIEPFVTVILGDNVLLRDIDYVVEYNDNDRIGTADVTIRGINDYSGVAWRDFTITGSNGMKGDVNNDGLINISDISKTAAHVKGKKILDAEQQIRADVNGDGKINVTDISKIAAHVKGKKLL</sequence>
<dbReference type="Proteomes" id="UP000182192">
    <property type="component" value="Unassembled WGS sequence"/>
</dbReference>
<keyword evidence="1" id="KW-0732">Signal</keyword>
<dbReference type="InterPro" id="IPR002105">
    <property type="entry name" value="Dockerin_1_rpt"/>
</dbReference>
<dbReference type="GO" id="GO:0000272">
    <property type="term" value="P:polysaccharide catabolic process"/>
    <property type="evidence" value="ECO:0007669"/>
    <property type="project" value="InterPro"/>
</dbReference>
<feature type="domain" description="Dockerin" evidence="2">
    <location>
        <begin position="727"/>
        <end position="792"/>
    </location>
</feature>
<dbReference type="SUPFAM" id="SSF63446">
    <property type="entry name" value="Type I dockerin domain"/>
    <property type="match status" value="1"/>
</dbReference>
<dbReference type="InterPro" id="IPR016134">
    <property type="entry name" value="Dockerin_dom"/>
</dbReference>
<evidence type="ECO:0000313" key="4">
    <source>
        <dbReference type="Proteomes" id="UP000182192"/>
    </source>
</evidence>
<organism evidence="3 4">
    <name type="scientific">Ruminococcus albus</name>
    <dbReference type="NCBI Taxonomy" id="1264"/>
    <lineage>
        <taxon>Bacteria</taxon>
        <taxon>Bacillati</taxon>
        <taxon>Bacillota</taxon>
        <taxon>Clostridia</taxon>
        <taxon>Eubacteriales</taxon>
        <taxon>Oscillospiraceae</taxon>
        <taxon>Ruminococcus</taxon>
    </lineage>
</organism>
<dbReference type="Gene3D" id="1.10.1330.10">
    <property type="entry name" value="Dockerin domain"/>
    <property type="match status" value="1"/>
</dbReference>
<dbReference type="Pfam" id="PF13306">
    <property type="entry name" value="LRR_5"/>
    <property type="match status" value="4"/>
</dbReference>
<gene>
    <name evidence="3" type="ORF">SAMN02910406_03564</name>
</gene>
<dbReference type="OrthoDB" id="2220137at2"/>
<dbReference type="InterPro" id="IPR018247">
    <property type="entry name" value="EF_Hand_1_Ca_BS"/>
</dbReference>
<dbReference type="Gene3D" id="3.80.10.10">
    <property type="entry name" value="Ribonuclease Inhibitor"/>
    <property type="match status" value="2"/>
</dbReference>
<dbReference type="EMBL" id="FOKQ01000057">
    <property type="protein sequence ID" value="SFD27847.1"/>
    <property type="molecule type" value="Genomic_DNA"/>
</dbReference>
<evidence type="ECO:0000259" key="2">
    <source>
        <dbReference type="PROSITE" id="PS51766"/>
    </source>
</evidence>
<dbReference type="AlphaFoldDB" id="A0A1I1R0U1"/>
<protein>
    <submittedName>
        <fullName evidence="3">Leucine rich repeat-containing protein</fullName>
    </submittedName>
</protein>
<dbReference type="PANTHER" id="PTHR45661">
    <property type="entry name" value="SURFACE ANTIGEN"/>
    <property type="match status" value="1"/>
</dbReference>
<dbReference type="PROSITE" id="PS00018">
    <property type="entry name" value="EF_HAND_1"/>
    <property type="match status" value="2"/>
</dbReference>
<evidence type="ECO:0000256" key="1">
    <source>
        <dbReference type="SAM" id="SignalP"/>
    </source>
</evidence>
<dbReference type="PROSITE" id="PS51766">
    <property type="entry name" value="DOCKERIN"/>
    <property type="match status" value="1"/>
</dbReference>
<dbReference type="CDD" id="cd14256">
    <property type="entry name" value="Dockerin_I"/>
    <property type="match status" value="1"/>
</dbReference>
<accession>A0A1I1R0U1</accession>
<dbReference type="InterPro" id="IPR032675">
    <property type="entry name" value="LRR_dom_sf"/>
</dbReference>
<dbReference type="SUPFAM" id="SSF52058">
    <property type="entry name" value="L domain-like"/>
    <property type="match status" value="1"/>
</dbReference>
<dbReference type="RefSeq" id="WP_074963306.1">
    <property type="nucleotide sequence ID" value="NZ_FOKQ01000057.1"/>
</dbReference>